<gene>
    <name evidence="1" type="ORF">A6P07_16400</name>
</gene>
<evidence type="ECO:0000313" key="1">
    <source>
        <dbReference type="EMBL" id="OCX69502.1"/>
    </source>
</evidence>
<comment type="caution">
    <text evidence="1">The sequence shown here is derived from an EMBL/GenBank/DDBJ whole genome shotgun (WGS) entry which is preliminary data.</text>
</comment>
<name>A0A1C2I0J0_ACITH</name>
<accession>A0A1C2I0J0</accession>
<dbReference type="AlphaFoldDB" id="A0A1C2I0J0"/>
<organism evidence="1 2">
    <name type="scientific">Acidithiobacillus thiooxidans</name>
    <name type="common">Thiobacillus thiooxidans</name>
    <dbReference type="NCBI Taxonomy" id="930"/>
    <lineage>
        <taxon>Bacteria</taxon>
        <taxon>Pseudomonadati</taxon>
        <taxon>Pseudomonadota</taxon>
        <taxon>Acidithiobacillia</taxon>
        <taxon>Acidithiobacillales</taxon>
        <taxon>Acidithiobacillaceae</taxon>
        <taxon>Acidithiobacillus</taxon>
    </lineage>
</organism>
<proteinExistence type="predicted"/>
<sequence length="117" mass="13164">MPPFQHRLPPRQDPALPAFFRYGGWIAFHPTHPQNGLIVFPGSGDGIALLRPPNGCPIEPFRVLDIEQLLSIDGMKARREYQHIARGLDIGQRKRSFGGLTILFSKPFTMTVITQCQ</sequence>
<protein>
    <submittedName>
        <fullName evidence="1">Uncharacterized protein</fullName>
    </submittedName>
</protein>
<dbReference type="EMBL" id="LWSA01000239">
    <property type="protein sequence ID" value="OCX69502.1"/>
    <property type="molecule type" value="Genomic_DNA"/>
</dbReference>
<evidence type="ECO:0000313" key="2">
    <source>
        <dbReference type="Proteomes" id="UP000094893"/>
    </source>
</evidence>
<reference evidence="1 2" key="1">
    <citation type="journal article" date="2016" name="Int. J. Mol. Sci.">
        <title>Comparative genomics of the extreme acidophile Acidithiobacillus thiooxidans reveals intraspecific divergence and niche adaptation.</title>
        <authorList>
            <person name="Zhang X."/>
            <person name="Feng X."/>
            <person name="Tao J."/>
            <person name="Ma L."/>
            <person name="Xiao Y."/>
            <person name="Liang Y."/>
            <person name="Liu X."/>
            <person name="Yin H."/>
        </authorList>
    </citation>
    <scope>NUCLEOTIDE SEQUENCE [LARGE SCALE GENOMIC DNA]</scope>
    <source>
        <strain evidence="1 2">A02</strain>
    </source>
</reference>
<dbReference type="Proteomes" id="UP000094893">
    <property type="component" value="Unassembled WGS sequence"/>
</dbReference>